<dbReference type="InterPro" id="IPR010982">
    <property type="entry name" value="Lambda_DNA-bd_dom_sf"/>
</dbReference>
<dbReference type="EMBL" id="VIFK01000388">
    <property type="protein sequence ID" value="TQE95221.1"/>
    <property type="molecule type" value="Genomic_DNA"/>
</dbReference>
<dbReference type="Pfam" id="PF15943">
    <property type="entry name" value="YdaS_toxin"/>
    <property type="match status" value="1"/>
</dbReference>
<name>A0A540VEP4_9GAMM</name>
<dbReference type="AlphaFoldDB" id="A0A540VEP4"/>
<dbReference type="GO" id="GO:0003677">
    <property type="term" value="F:DNA binding"/>
    <property type="evidence" value="ECO:0007669"/>
    <property type="project" value="InterPro"/>
</dbReference>
<comment type="caution">
    <text evidence="1">The sequence shown here is derived from an EMBL/GenBank/DDBJ whole genome shotgun (WGS) entry which is preliminary data.</text>
</comment>
<evidence type="ECO:0000313" key="2">
    <source>
        <dbReference type="Proteomes" id="UP000315400"/>
    </source>
</evidence>
<evidence type="ECO:0000313" key="1">
    <source>
        <dbReference type="EMBL" id="TQE95221.1"/>
    </source>
</evidence>
<sequence length="80" mass="8895">MHEAIMKAVQVCGSQSELARRIGVKQAHVWYWIHRGRKAPPEHCRAIETATGGVVSVYDLRPDVFEAPGSQGSRPIAEDR</sequence>
<dbReference type="InterPro" id="IPR031856">
    <property type="entry name" value="YdaS_toxin-like"/>
</dbReference>
<organism evidence="1 2">
    <name type="scientific">Spiribacter salinus</name>
    <dbReference type="NCBI Taxonomy" id="1335746"/>
    <lineage>
        <taxon>Bacteria</taxon>
        <taxon>Pseudomonadati</taxon>
        <taxon>Pseudomonadota</taxon>
        <taxon>Gammaproteobacteria</taxon>
        <taxon>Chromatiales</taxon>
        <taxon>Ectothiorhodospiraceae</taxon>
        <taxon>Spiribacter</taxon>
    </lineage>
</organism>
<dbReference type="Gene3D" id="1.10.260.40">
    <property type="entry name" value="lambda repressor-like DNA-binding domains"/>
    <property type="match status" value="1"/>
</dbReference>
<dbReference type="Proteomes" id="UP000315400">
    <property type="component" value="Unassembled WGS sequence"/>
</dbReference>
<dbReference type="CDD" id="cd00093">
    <property type="entry name" value="HTH_XRE"/>
    <property type="match status" value="1"/>
</dbReference>
<dbReference type="InterPro" id="IPR001387">
    <property type="entry name" value="Cro/C1-type_HTH"/>
</dbReference>
<dbReference type="SUPFAM" id="SSF47413">
    <property type="entry name" value="lambda repressor-like DNA-binding domains"/>
    <property type="match status" value="1"/>
</dbReference>
<protein>
    <submittedName>
        <fullName evidence="1">Helix-turn-helix domain-containing protein</fullName>
    </submittedName>
</protein>
<accession>A0A540VEP4</accession>
<proteinExistence type="predicted"/>
<reference evidence="1 2" key="1">
    <citation type="submission" date="2019-06" db="EMBL/GenBank/DDBJ databases">
        <title>Metagenome assembled Genome of Spiribacter salinus SL48-SHIP from the microbial mat of Salt Lake 48 (Novosibirsk region, Russia).</title>
        <authorList>
            <person name="Shipova A."/>
            <person name="Rozanov A.S."/>
            <person name="Bryanskaya A.V."/>
            <person name="Peltek S.E."/>
        </authorList>
    </citation>
    <scope>NUCLEOTIDE SEQUENCE [LARGE SCALE GENOMIC DNA]</scope>
    <source>
        <strain evidence="1">SL48-SHIP-2</strain>
    </source>
</reference>
<gene>
    <name evidence="1" type="ORF">FKY71_17240</name>
</gene>